<evidence type="ECO:0000313" key="7">
    <source>
        <dbReference type="EMBL" id="QEC56915.1"/>
    </source>
</evidence>
<evidence type="ECO:0000256" key="1">
    <source>
        <dbReference type="ARBA" id="ARBA00022475"/>
    </source>
</evidence>
<dbReference type="OrthoDB" id="6206554at2"/>
<keyword evidence="3 5" id="KW-1133">Transmembrane helix</keyword>
<feature type="transmembrane region" description="Helical" evidence="5">
    <location>
        <begin position="12"/>
        <end position="30"/>
    </location>
</feature>
<dbReference type="AlphaFoldDB" id="A0A5B8ULM1"/>
<organism evidence="7 8">
    <name type="scientific">Flavisolibacter ginsenosidimutans</name>
    <dbReference type="NCBI Taxonomy" id="661481"/>
    <lineage>
        <taxon>Bacteria</taxon>
        <taxon>Pseudomonadati</taxon>
        <taxon>Bacteroidota</taxon>
        <taxon>Chitinophagia</taxon>
        <taxon>Chitinophagales</taxon>
        <taxon>Chitinophagaceae</taxon>
        <taxon>Flavisolibacter</taxon>
    </lineage>
</organism>
<keyword evidence="1" id="KW-1003">Cell membrane</keyword>
<dbReference type="KEGG" id="fgg:FSB75_13745"/>
<evidence type="ECO:0000256" key="5">
    <source>
        <dbReference type="SAM" id="Phobius"/>
    </source>
</evidence>
<dbReference type="Proteomes" id="UP000321204">
    <property type="component" value="Chromosome"/>
</dbReference>
<feature type="transmembrane region" description="Helical" evidence="5">
    <location>
        <begin position="58"/>
        <end position="75"/>
    </location>
</feature>
<evidence type="ECO:0000259" key="6">
    <source>
        <dbReference type="PROSITE" id="PS50234"/>
    </source>
</evidence>
<dbReference type="PROSITE" id="PS50234">
    <property type="entry name" value="VWFA"/>
    <property type="match status" value="1"/>
</dbReference>
<dbReference type="Pfam" id="PF07584">
    <property type="entry name" value="BatA"/>
    <property type="match status" value="1"/>
</dbReference>
<dbReference type="Pfam" id="PF13519">
    <property type="entry name" value="VWA_2"/>
    <property type="match status" value="1"/>
</dbReference>
<evidence type="ECO:0000256" key="2">
    <source>
        <dbReference type="ARBA" id="ARBA00022692"/>
    </source>
</evidence>
<keyword evidence="8" id="KW-1185">Reference proteome</keyword>
<dbReference type="SUPFAM" id="SSF53300">
    <property type="entry name" value="vWA-like"/>
    <property type="match status" value="1"/>
</dbReference>
<dbReference type="PANTHER" id="PTHR22550">
    <property type="entry name" value="SPORE GERMINATION PROTEIN"/>
    <property type="match status" value="1"/>
</dbReference>
<dbReference type="SMART" id="SM00327">
    <property type="entry name" value="VWA"/>
    <property type="match status" value="1"/>
</dbReference>
<evidence type="ECO:0000256" key="4">
    <source>
        <dbReference type="ARBA" id="ARBA00023136"/>
    </source>
</evidence>
<sequence length="333" mass="36541">MNFQYQYPEAFWLLLLVPLIALLYVVYILWQKRTTKRIGEPKLIAALTKNHSPLKSRIKFALFLFAFALGCLSLANPRKPDDASAEVRKGIDAVIALDVSNSMTATDVQPSRLLLAQKLLTSLIDKMPNDRIGLVVFAGNAYTQMPLSTDHEAAKLFVSTASPEMVPEQGTVIGDALLQSNAAFEEGSQRFKTIILVTDGETHDEDALKTAQDLAKKGVMINTVGLGSASGSTILDTLTHGAKKDESGQVVVSKLNEDLLQQLATSTHGTYIHLEAVAPAIATLLDQYKNVDKKALLDTSGLYYESFYWWLVLPMALLLLVELFVSDRKKVSA</sequence>
<dbReference type="InterPro" id="IPR050768">
    <property type="entry name" value="UPF0353/GerABKA_families"/>
</dbReference>
<dbReference type="InterPro" id="IPR002035">
    <property type="entry name" value="VWF_A"/>
</dbReference>
<feature type="domain" description="VWFA" evidence="6">
    <location>
        <begin position="92"/>
        <end position="267"/>
    </location>
</feature>
<keyword evidence="2 5" id="KW-0812">Transmembrane</keyword>
<dbReference type="Gene3D" id="3.40.50.410">
    <property type="entry name" value="von Willebrand factor, type A domain"/>
    <property type="match status" value="1"/>
</dbReference>
<accession>A0A5B8ULM1</accession>
<keyword evidence="4 5" id="KW-0472">Membrane</keyword>
<feature type="transmembrane region" description="Helical" evidence="5">
    <location>
        <begin position="307"/>
        <end position="325"/>
    </location>
</feature>
<dbReference type="InterPro" id="IPR024163">
    <property type="entry name" value="Aerotolerance_reg_N"/>
</dbReference>
<gene>
    <name evidence="7" type="ORF">FSB75_13745</name>
</gene>
<protein>
    <submittedName>
        <fullName evidence="7">VWA domain-containing protein</fullName>
    </submittedName>
</protein>
<proteinExistence type="predicted"/>
<dbReference type="RefSeq" id="WP_146788600.1">
    <property type="nucleotide sequence ID" value="NZ_BAABIO010000003.1"/>
</dbReference>
<dbReference type="InterPro" id="IPR036465">
    <property type="entry name" value="vWFA_dom_sf"/>
</dbReference>
<reference evidence="7 8" key="1">
    <citation type="journal article" date="2015" name="Int. J. Syst. Evol. Microbiol.">
        <title>Flavisolibacter ginsenosidimutans sp. nov., with ginsenoside-converting activity isolated from soil used for cultivating ginseng.</title>
        <authorList>
            <person name="Zhao Y."/>
            <person name="Liu Q."/>
            <person name="Kang M.S."/>
            <person name="Jin F."/>
            <person name="Yu H."/>
            <person name="Im W.T."/>
        </authorList>
    </citation>
    <scope>NUCLEOTIDE SEQUENCE [LARGE SCALE GENOMIC DNA]</scope>
    <source>
        <strain evidence="7 8">Gsoil 636</strain>
    </source>
</reference>
<dbReference type="EMBL" id="CP042433">
    <property type="protein sequence ID" value="QEC56915.1"/>
    <property type="molecule type" value="Genomic_DNA"/>
</dbReference>
<evidence type="ECO:0000313" key="8">
    <source>
        <dbReference type="Proteomes" id="UP000321204"/>
    </source>
</evidence>
<name>A0A5B8ULM1_9BACT</name>
<dbReference type="PANTHER" id="PTHR22550:SF5">
    <property type="entry name" value="LEUCINE ZIPPER PROTEIN 4"/>
    <property type="match status" value="1"/>
</dbReference>
<evidence type="ECO:0000256" key="3">
    <source>
        <dbReference type="ARBA" id="ARBA00022989"/>
    </source>
</evidence>